<comment type="caution">
    <text evidence="1">The sequence shown here is derived from an EMBL/GenBank/DDBJ whole genome shotgun (WGS) entry which is preliminary data.</text>
</comment>
<dbReference type="Proteomes" id="UP001631957">
    <property type="component" value="Unassembled WGS sequence"/>
</dbReference>
<keyword evidence="2" id="KW-1185">Reference proteome</keyword>
<accession>A0ABW9HZ57</accession>
<evidence type="ECO:0000313" key="2">
    <source>
        <dbReference type="Proteomes" id="UP001631957"/>
    </source>
</evidence>
<reference evidence="1 2" key="1">
    <citation type="submission" date="2024-12" db="EMBL/GenBank/DDBJ databases">
        <title>Forecasting of Potato common scab and diversities of Pathogenic streptomyces spp. in china.</title>
        <authorList>
            <person name="Handique U."/>
            <person name="Wu J."/>
        </authorList>
    </citation>
    <scope>NUCLEOTIDE SEQUENCE [LARGE SCALE GENOMIC DNA]</scope>
    <source>
        <strain evidence="1 2">ZRIMU1530</strain>
    </source>
</reference>
<dbReference type="RefSeq" id="WP_409122851.1">
    <property type="nucleotide sequence ID" value="NZ_JBJVNI010000014.1"/>
</dbReference>
<name>A0ABW9HZ57_9ACTN</name>
<organism evidence="1 2">
    <name type="scientific">Streptomyces niveiscabiei</name>
    <dbReference type="NCBI Taxonomy" id="164115"/>
    <lineage>
        <taxon>Bacteria</taxon>
        <taxon>Bacillati</taxon>
        <taxon>Actinomycetota</taxon>
        <taxon>Actinomycetes</taxon>
        <taxon>Kitasatosporales</taxon>
        <taxon>Streptomycetaceae</taxon>
        <taxon>Streptomyces</taxon>
    </lineage>
</organism>
<sequence length="62" mass="6418">MDLSRTTTFVKSLGILELLAAAGLLLPAALNTAPTPVALNLTYLTLAAFVARGRFGPTPFTG</sequence>
<proteinExistence type="predicted"/>
<protein>
    <submittedName>
        <fullName evidence="1">Uncharacterized protein</fullName>
    </submittedName>
</protein>
<dbReference type="EMBL" id="JBJVNI010000014">
    <property type="protein sequence ID" value="MFM9612057.1"/>
    <property type="molecule type" value="Genomic_DNA"/>
</dbReference>
<evidence type="ECO:0000313" key="1">
    <source>
        <dbReference type="EMBL" id="MFM9612057.1"/>
    </source>
</evidence>
<gene>
    <name evidence="1" type="ORF">ACKI18_25495</name>
</gene>